<keyword evidence="3" id="KW-1185">Reference proteome</keyword>
<evidence type="ECO:0000313" key="2">
    <source>
        <dbReference type="EMBL" id="KAK1274667.1"/>
    </source>
</evidence>
<evidence type="ECO:0000256" key="1">
    <source>
        <dbReference type="SAM" id="Phobius"/>
    </source>
</evidence>
<feature type="transmembrane region" description="Helical" evidence="1">
    <location>
        <begin position="20"/>
        <end position="42"/>
    </location>
</feature>
<evidence type="ECO:0000313" key="3">
    <source>
        <dbReference type="Proteomes" id="UP001179952"/>
    </source>
</evidence>
<dbReference type="Proteomes" id="UP001179952">
    <property type="component" value="Unassembled WGS sequence"/>
</dbReference>
<keyword evidence="1" id="KW-1133">Transmembrane helix</keyword>
<sequence>MDRLHHDRPLLLPIGFINRIVVNLLNQILRLLFFTFAFFHFYNPSLVMFLKPGPAEAKPSKSFRIVLFVFTVPIEHILQKAIAESDADPSKISSSSVSDLSNSSKNYLGLFFLFADRHGPPIKPGQVGVLVLHEYPTTGAHEVGISAFAEDDFHGSLYFQLN</sequence>
<proteinExistence type="predicted"/>
<keyword evidence="1" id="KW-0812">Transmembrane</keyword>
<reference evidence="2" key="1">
    <citation type="journal article" date="2023" name="Nat. Commun.">
        <title>Diploid and tetraploid genomes of Acorus and the evolution of monocots.</title>
        <authorList>
            <person name="Ma L."/>
            <person name="Liu K.W."/>
            <person name="Li Z."/>
            <person name="Hsiao Y.Y."/>
            <person name="Qi Y."/>
            <person name="Fu T."/>
            <person name="Tang G.D."/>
            <person name="Zhang D."/>
            <person name="Sun W.H."/>
            <person name="Liu D.K."/>
            <person name="Li Y."/>
            <person name="Chen G.Z."/>
            <person name="Liu X.D."/>
            <person name="Liao X.Y."/>
            <person name="Jiang Y.T."/>
            <person name="Yu X."/>
            <person name="Hao Y."/>
            <person name="Huang J."/>
            <person name="Zhao X.W."/>
            <person name="Ke S."/>
            <person name="Chen Y.Y."/>
            <person name="Wu W.L."/>
            <person name="Hsu J.L."/>
            <person name="Lin Y.F."/>
            <person name="Huang M.D."/>
            <person name="Li C.Y."/>
            <person name="Huang L."/>
            <person name="Wang Z.W."/>
            <person name="Zhao X."/>
            <person name="Zhong W.Y."/>
            <person name="Peng D.H."/>
            <person name="Ahmad S."/>
            <person name="Lan S."/>
            <person name="Zhang J.S."/>
            <person name="Tsai W.C."/>
            <person name="Van de Peer Y."/>
            <person name="Liu Z.J."/>
        </authorList>
    </citation>
    <scope>NUCLEOTIDE SEQUENCE</scope>
    <source>
        <strain evidence="2">SCP</strain>
    </source>
</reference>
<name>A0AAV9BE88_ACOGR</name>
<keyword evidence="1" id="KW-0472">Membrane</keyword>
<dbReference type="EMBL" id="JAUJYN010000003">
    <property type="protein sequence ID" value="KAK1274667.1"/>
    <property type="molecule type" value="Genomic_DNA"/>
</dbReference>
<gene>
    <name evidence="2" type="ORF">QJS04_geneDACA016752</name>
</gene>
<dbReference type="AlphaFoldDB" id="A0AAV9BE88"/>
<reference evidence="2" key="2">
    <citation type="submission" date="2023-06" db="EMBL/GenBank/DDBJ databases">
        <authorList>
            <person name="Ma L."/>
            <person name="Liu K.-W."/>
            <person name="Li Z."/>
            <person name="Hsiao Y.-Y."/>
            <person name="Qi Y."/>
            <person name="Fu T."/>
            <person name="Tang G."/>
            <person name="Zhang D."/>
            <person name="Sun W.-H."/>
            <person name="Liu D.-K."/>
            <person name="Li Y."/>
            <person name="Chen G.-Z."/>
            <person name="Liu X.-D."/>
            <person name="Liao X.-Y."/>
            <person name="Jiang Y.-T."/>
            <person name="Yu X."/>
            <person name="Hao Y."/>
            <person name="Huang J."/>
            <person name="Zhao X.-W."/>
            <person name="Ke S."/>
            <person name="Chen Y.-Y."/>
            <person name="Wu W.-L."/>
            <person name="Hsu J.-L."/>
            <person name="Lin Y.-F."/>
            <person name="Huang M.-D."/>
            <person name="Li C.-Y."/>
            <person name="Huang L."/>
            <person name="Wang Z.-W."/>
            <person name="Zhao X."/>
            <person name="Zhong W.-Y."/>
            <person name="Peng D.-H."/>
            <person name="Ahmad S."/>
            <person name="Lan S."/>
            <person name="Zhang J.-S."/>
            <person name="Tsai W.-C."/>
            <person name="Van De Peer Y."/>
            <person name="Liu Z.-J."/>
        </authorList>
    </citation>
    <scope>NUCLEOTIDE SEQUENCE</scope>
    <source>
        <strain evidence="2">SCP</strain>
        <tissue evidence="2">Leaves</tissue>
    </source>
</reference>
<organism evidence="2 3">
    <name type="scientific">Acorus gramineus</name>
    <name type="common">Dwarf sweet flag</name>
    <dbReference type="NCBI Taxonomy" id="55184"/>
    <lineage>
        <taxon>Eukaryota</taxon>
        <taxon>Viridiplantae</taxon>
        <taxon>Streptophyta</taxon>
        <taxon>Embryophyta</taxon>
        <taxon>Tracheophyta</taxon>
        <taxon>Spermatophyta</taxon>
        <taxon>Magnoliopsida</taxon>
        <taxon>Liliopsida</taxon>
        <taxon>Acoraceae</taxon>
        <taxon>Acorus</taxon>
    </lineage>
</organism>
<comment type="caution">
    <text evidence="2">The sequence shown here is derived from an EMBL/GenBank/DDBJ whole genome shotgun (WGS) entry which is preliminary data.</text>
</comment>
<protein>
    <submittedName>
        <fullName evidence="2">Uncharacterized protein</fullName>
    </submittedName>
</protein>
<accession>A0AAV9BE88</accession>